<proteinExistence type="predicted"/>
<dbReference type="Proteomes" id="UP000060132">
    <property type="component" value="Chromosome"/>
</dbReference>
<dbReference type="AlphaFoldDB" id="A0AAC8UC73"/>
<sequence length="65" mass="7688">MPTKHIETELWQQVEAKTVETIIQSKVMIKETDILQEIIKKGLEHITVEELKRYALQRKKDGNKQ</sequence>
<dbReference type="RefSeq" id="WP_010944886.1">
    <property type="nucleotide sequence ID" value="NZ_CP011218.1"/>
</dbReference>
<name>A0AAC8UC73_HAEDC</name>
<dbReference type="EMBL" id="CP011219">
    <property type="protein sequence ID" value="AKO32302.1"/>
    <property type="molecule type" value="Genomic_DNA"/>
</dbReference>
<evidence type="ECO:0000313" key="2">
    <source>
        <dbReference type="Proteomes" id="UP000060132"/>
    </source>
</evidence>
<evidence type="ECO:0000313" key="1">
    <source>
        <dbReference type="EMBL" id="AKO32302.1"/>
    </source>
</evidence>
<gene>
    <name evidence="1" type="ORF">RZ57_03770</name>
</gene>
<organism evidence="1 2">
    <name type="scientific">Haemophilus ducreyi</name>
    <dbReference type="NCBI Taxonomy" id="730"/>
    <lineage>
        <taxon>Bacteria</taxon>
        <taxon>Pseudomonadati</taxon>
        <taxon>Pseudomonadota</taxon>
        <taxon>Gammaproteobacteria</taxon>
        <taxon>Pasteurellales</taxon>
        <taxon>Pasteurellaceae</taxon>
        <taxon>Haemophilus</taxon>
    </lineage>
</organism>
<dbReference type="OMA" id="HIETELW"/>
<reference evidence="1 2" key="1">
    <citation type="journal article" date="2015" name="PLoS Negl. Trop. Dis.">
        <title>Haemophilus ducreyi Cutaneous Ulcer Strains Are Nearly Identical to Class I Genital Ulcer Strains.</title>
        <authorList>
            <person name="Gangaiah D."/>
            <person name="Webb K.M."/>
            <person name="Humphreys T.L."/>
            <person name="Fortney K.R."/>
            <person name="Toh E."/>
            <person name="Tai A."/>
            <person name="Katz S.S."/>
            <person name="Pillay A."/>
            <person name="Chen C.Y."/>
            <person name="Roberts S.A."/>
            <person name="Munson R.S.Jr."/>
            <person name="Spinola S.M."/>
        </authorList>
    </citation>
    <scope>NUCLEOTIDE SEQUENCE [LARGE SCALE GENOMIC DNA]</scope>
    <source>
        <strain evidence="2">CLU2</strain>
    </source>
</reference>
<evidence type="ECO:0008006" key="3">
    <source>
        <dbReference type="Google" id="ProtNLM"/>
    </source>
</evidence>
<protein>
    <recommendedName>
        <fullName evidence="3">Filamentous phage CTX RstR-like repressor</fullName>
    </recommendedName>
</protein>
<accession>A0AAC8UC73</accession>